<proteinExistence type="predicted"/>
<sequence>RVGAEAGIRGWGREGVTVFFSVGQPSENDDHVAGKVFINHERSATKRSEKRLIHFFSCPIISFNYQLIKINNKF</sequence>
<dbReference type="AlphaFoldDB" id="A0A3M7Q572"/>
<protein>
    <submittedName>
        <fullName evidence="1">Uncharacterized protein</fullName>
    </submittedName>
</protein>
<evidence type="ECO:0000313" key="2">
    <source>
        <dbReference type="Proteomes" id="UP000276133"/>
    </source>
</evidence>
<reference evidence="1 2" key="1">
    <citation type="journal article" date="2018" name="Sci. Rep.">
        <title>Genomic signatures of local adaptation to the degree of environmental predictability in rotifers.</title>
        <authorList>
            <person name="Franch-Gras L."/>
            <person name="Hahn C."/>
            <person name="Garcia-Roger E.M."/>
            <person name="Carmona M.J."/>
            <person name="Serra M."/>
            <person name="Gomez A."/>
        </authorList>
    </citation>
    <scope>NUCLEOTIDE SEQUENCE [LARGE SCALE GENOMIC DNA]</scope>
    <source>
        <strain evidence="1">HYR1</strain>
    </source>
</reference>
<dbReference type="Proteomes" id="UP000276133">
    <property type="component" value="Unassembled WGS sequence"/>
</dbReference>
<accession>A0A3M7Q572</accession>
<evidence type="ECO:0000313" key="1">
    <source>
        <dbReference type="EMBL" id="RNA06473.1"/>
    </source>
</evidence>
<organism evidence="1 2">
    <name type="scientific">Brachionus plicatilis</name>
    <name type="common">Marine rotifer</name>
    <name type="synonym">Brachionus muelleri</name>
    <dbReference type="NCBI Taxonomy" id="10195"/>
    <lineage>
        <taxon>Eukaryota</taxon>
        <taxon>Metazoa</taxon>
        <taxon>Spiralia</taxon>
        <taxon>Gnathifera</taxon>
        <taxon>Rotifera</taxon>
        <taxon>Eurotatoria</taxon>
        <taxon>Monogononta</taxon>
        <taxon>Pseudotrocha</taxon>
        <taxon>Ploima</taxon>
        <taxon>Brachionidae</taxon>
        <taxon>Brachionus</taxon>
    </lineage>
</organism>
<comment type="caution">
    <text evidence="1">The sequence shown here is derived from an EMBL/GenBank/DDBJ whole genome shotgun (WGS) entry which is preliminary data.</text>
</comment>
<gene>
    <name evidence="1" type="ORF">BpHYR1_006135</name>
</gene>
<name>A0A3M7Q572_BRAPC</name>
<dbReference type="EMBL" id="REGN01007387">
    <property type="protein sequence ID" value="RNA06473.1"/>
    <property type="molecule type" value="Genomic_DNA"/>
</dbReference>
<keyword evidence="2" id="KW-1185">Reference proteome</keyword>
<feature type="non-terminal residue" evidence="1">
    <location>
        <position position="1"/>
    </location>
</feature>